<dbReference type="Proteomes" id="UP000501237">
    <property type="component" value="Chromosome"/>
</dbReference>
<dbReference type="GO" id="GO:0003700">
    <property type="term" value="F:DNA-binding transcription factor activity"/>
    <property type="evidence" value="ECO:0007669"/>
    <property type="project" value="TreeGrafter"/>
</dbReference>
<dbReference type="KEGG" id="poj:PtoMrB4_13930"/>
<dbReference type="FunFam" id="1.10.10.60:FF:000141">
    <property type="entry name" value="TetR family transcriptional regulator"/>
    <property type="match status" value="1"/>
</dbReference>
<dbReference type="SUPFAM" id="SSF46689">
    <property type="entry name" value="Homeodomain-like"/>
    <property type="match status" value="1"/>
</dbReference>
<protein>
    <submittedName>
        <fullName evidence="6">Transcriptional regulator</fullName>
    </submittedName>
</protein>
<reference evidence="6 7" key="1">
    <citation type="journal article" date="2020" name="Microbiol. Resour. Announc.">
        <title>Complete genome sequence of Pseudomonas otitidis strain MrB4, isolated from Lake Biwa in Japan.</title>
        <authorList>
            <person name="Miyazaki K."/>
            <person name="Hase E."/>
            <person name="Maruya T."/>
        </authorList>
    </citation>
    <scope>NUCLEOTIDE SEQUENCE [LARGE SCALE GENOMIC DNA]</scope>
    <source>
        <strain evidence="6 7">MrB4</strain>
    </source>
</reference>
<dbReference type="SUPFAM" id="SSF48498">
    <property type="entry name" value="Tetracyclin repressor-like, C-terminal domain"/>
    <property type="match status" value="1"/>
</dbReference>
<organism evidence="6 7">
    <name type="scientific">Metapseudomonas otitidis</name>
    <dbReference type="NCBI Taxonomy" id="319939"/>
    <lineage>
        <taxon>Bacteria</taxon>
        <taxon>Pseudomonadati</taxon>
        <taxon>Pseudomonadota</taxon>
        <taxon>Gammaproteobacteria</taxon>
        <taxon>Pseudomonadales</taxon>
        <taxon>Pseudomonadaceae</taxon>
        <taxon>Metapseudomonas</taxon>
    </lineage>
</organism>
<dbReference type="GO" id="GO:0000976">
    <property type="term" value="F:transcription cis-regulatory region binding"/>
    <property type="evidence" value="ECO:0007669"/>
    <property type="project" value="TreeGrafter"/>
</dbReference>
<keyword evidence="2 4" id="KW-0238">DNA-binding</keyword>
<dbReference type="InterPro" id="IPR009057">
    <property type="entry name" value="Homeodomain-like_sf"/>
</dbReference>
<dbReference type="PROSITE" id="PS50977">
    <property type="entry name" value="HTH_TETR_2"/>
    <property type="match status" value="1"/>
</dbReference>
<dbReference type="PANTHER" id="PTHR30055">
    <property type="entry name" value="HTH-TYPE TRANSCRIPTIONAL REGULATOR RUTR"/>
    <property type="match status" value="1"/>
</dbReference>
<dbReference type="Pfam" id="PF00440">
    <property type="entry name" value="TetR_N"/>
    <property type="match status" value="1"/>
</dbReference>
<evidence type="ECO:0000259" key="5">
    <source>
        <dbReference type="PROSITE" id="PS50977"/>
    </source>
</evidence>
<dbReference type="InterPro" id="IPR001647">
    <property type="entry name" value="HTH_TetR"/>
</dbReference>
<dbReference type="PRINTS" id="PR00455">
    <property type="entry name" value="HTHTETR"/>
</dbReference>
<evidence type="ECO:0000256" key="4">
    <source>
        <dbReference type="PROSITE-ProRule" id="PRU00335"/>
    </source>
</evidence>
<gene>
    <name evidence="6" type="ORF">PtoMrB4_13930</name>
</gene>
<keyword evidence="3" id="KW-0804">Transcription</keyword>
<evidence type="ECO:0000313" key="7">
    <source>
        <dbReference type="Proteomes" id="UP000501237"/>
    </source>
</evidence>
<evidence type="ECO:0000256" key="3">
    <source>
        <dbReference type="ARBA" id="ARBA00023163"/>
    </source>
</evidence>
<dbReference type="InterPro" id="IPR036271">
    <property type="entry name" value="Tet_transcr_reg_TetR-rel_C_sf"/>
</dbReference>
<proteinExistence type="predicted"/>
<dbReference type="InterPro" id="IPR039536">
    <property type="entry name" value="TetR_C_Proteobacteria"/>
</dbReference>
<accession>A0A679GA43</accession>
<dbReference type="Gene3D" id="1.10.357.10">
    <property type="entry name" value="Tetracycline Repressor, domain 2"/>
    <property type="match status" value="1"/>
</dbReference>
<dbReference type="AlphaFoldDB" id="A0A679GA43"/>
<dbReference type="PANTHER" id="PTHR30055:SF146">
    <property type="entry name" value="HTH-TYPE TRANSCRIPTIONAL DUAL REGULATOR CECR"/>
    <property type="match status" value="1"/>
</dbReference>
<dbReference type="Pfam" id="PF14246">
    <property type="entry name" value="TetR_C_7"/>
    <property type="match status" value="1"/>
</dbReference>
<dbReference type="EMBL" id="AP022642">
    <property type="protein sequence ID" value="BCA27416.1"/>
    <property type="molecule type" value="Genomic_DNA"/>
</dbReference>
<feature type="DNA-binding region" description="H-T-H motif" evidence="4">
    <location>
        <begin position="40"/>
        <end position="59"/>
    </location>
</feature>
<name>A0A679GA43_9GAMM</name>
<dbReference type="InterPro" id="IPR050109">
    <property type="entry name" value="HTH-type_TetR-like_transc_reg"/>
</dbReference>
<feature type="domain" description="HTH tetR-type" evidence="5">
    <location>
        <begin position="17"/>
        <end position="77"/>
    </location>
</feature>
<evidence type="ECO:0000313" key="6">
    <source>
        <dbReference type="EMBL" id="BCA27416.1"/>
    </source>
</evidence>
<dbReference type="RefSeq" id="WP_172432873.1">
    <property type="nucleotide sequence ID" value="NZ_AP022642.1"/>
</dbReference>
<dbReference type="GeneID" id="57396607"/>
<dbReference type="Gene3D" id="1.10.10.60">
    <property type="entry name" value="Homeodomain-like"/>
    <property type="match status" value="1"/>
</dbReference>
<evidence type="ECO:0000256" key="2">
    <source>
        <dbReference type="ARBA" id="ARBA00023125"/>
    </source>
</evidence>
<evidence type="ECO:0000256" key="1">
    <source>
        <dbReference type="ARBA" id="ARBA00023015"/>
    </source>
</evidence>
<keyword evidence="1" id="KW-0805">Transcription regulation</keyword>
<sequence length="213" mass="23215">MSDNSLQSSGPGRPKDPAKRAAILEAAKSLFLSKGYDGSSMDAIAAEAGVSKLTVYSHFTDKETLFSAAVKAKCEEQLPELLFQLPHDGTIESVLLNIGRGFHALINSRESIELHRLMVALGAQDPKLSRLFFDAGPQRILNEMERLLARANDAGKLRIDKPLNAAEHFFCLIKGGHNFRLLIGCCTALEGPGAEQHVQEVVELFLKAYRAGV</sequence>